<dbReference type="Pfam" id="PF04324">
    <property type="entry name" value="Fer2_BFD"/>
    <property type="match status" value="1"/>
</dbReference>
<organism evidence="3 4">
    <name type="scientific">Fusobacterium hominis</name>
    <dbReference type="NCBI Taxonomy" id="2764326"/>
    <lineage>
        <taxon>Bacteria</taxon>
        <taxon>Fusobacteriati</taxon>
        <taxon>Fusobacteriota</taxon>
        <taxon>Fusobacteriia</taxon>
        <taxon>Fusobacteriales</taxon>
        <taxon>Fusobacteriaceae</taxon>
        <taxon>Fusobacterium</taxon>
    </lineage>
</organism>
<accession>A0A7G9GZL4</accession>
<feature type="domain" description="FAD dependent oxidoreductase" evidence="1">
    <location>
        <begin position="3"/>
        <end position="352"/>
    </location>
</feature>
<reference evidence="3 4" key="1">
    <citation type="submission" date="2020-08" db="EMBL/GenBank/DDBJ databases">
        <authorList>
            <person name="Liu C."/>
            <person name="Sun Q."/>
        </authorList>
    </citation>
    <scope>NUCLEOTIDE SEQUENCE [LARGE SCALE GENOMIC DNA]</scope>
    <source>
        <strain evidence="3 4">NSJ-57</strain>
    </source>
</reference>
<dbReference type="Gene3D" id="3.30.9.10">
    <property type="entry name" value="D-Amino Acid Oxidase, subunit A, domain 2"/>
    <property type="match status" value="1"/>
</dbReference>
<dbReference type="CDD" id="cd19946">
    <property type="entry name" value="GlpA-like_Fer2_BFD-like"/>
    <property type="match status" value="1"/>
</dbReference>
<dbReference type="PANTHER" id="PTHR42720:SF1">
    <property type="entry name" value="GLYCEROL 3-PHOSPHATE OXIDASE"/>
    <property type="match status" value="1"/>
</dbReference>
<gene>
    <name evidence="3" type="ORF">H9Q81_07915</name>
</gene>
<dbReference type="InterPro" id="IPR052745">
    <property type="entry name" value="G3P_Oxidase/Oxidoreductase"/>
</dbReference>
<dbReference type="EMBL" id="CP060637">
    <property type="protein sequence ID" value="QNM16246.1"/>
    <property type="molecule type" value="Genomic_DNA"/>
</dbReference>
<evidence type="ECO:0000259" key="2">
    <source>
        <dbReference type="Pfam" id="PF04324"/>
    </source>
</evidence>
<dbReference type="PANTHER" id="PTHR42720">
    <property type="entry name" value="GLYCEROL-3-PHOSPHATE DEHYDROGENASE"/>
    <property type="match status" value="1"/>
</dbReference>
<dbReference type="KEGG" id="fho:H9Q81_07915"/>
<feature type="domain" description="BFD-like [2Fe-2S]-binding" evidence="2">
    <location>
        <begin position="405"/>
        <end position="457"/>
    </location>
</feature>
<protein>
    <submittedName>
        <fullName evidence="3">NAD(P)/FAD-dependent oxidoreductase</fullName>
    </submittedName>
</protein>
<dbReference type="InterPro" id="IPR041854">
    <property type="entry name" value="BFD-like_2Fe2S-bd_dom_sf"/>
</dbReference>
<dbReference type="SUPFAM" id="SSF51905">
    <property type="entry name" value="FAD/NAD(P)-binding domain"/>
    <property type="match status" value="1"/>
</dbReference>
<name>A0A7G9GZL4_9FUSO</name>
<proteinExistence type="predicted"/>
<dbReference type="Gene3D" id="3.50.50.60">
    <property type="entry name" value="FAD/NAD(P)-binding domain"/>
    <property type="match status" value="1"/>
</dbReference>
<dbReference type="Gene3D" id="1.10.10.1100">
    <property type="entry name" value="BFD-like [2Fe-2S]-binding domain"/>
    <property type="match status" value="1"/>
</dbReference>
<dbReference type="InterPro" id="IPR036188">
    <property type="entry name" value="FAD/NAD-bd_sf"/>
</dbReference>
<dbReference type="InterPro" id="IPR007419">
    <property type="entry name" value="BFD-like_2Fe2S-bd_dom"/>
</dbReference>
<dbReference type="InterPro" id="IPR006076">
    <property type="entry name" value="FAD-dep_OxRdtase"/>
</dbReference>
<dbReference type="AlphaFoldDB" id="A0A7G9GZL4"/>
<dbReference type="Pfam" id="PF01266">
    <property type="entry name" value="DAO"/>
    <property type="match status" value="1"/>
</dbReference>
<sequence length="490" mass="54631">MFDVAIIGAGVIGASIARELSKYQLSTILIEAENDVSMGSSKANSAIIHGGYAESHSKVKGRFCYKGRVQFSKLDKELNFGYKENGSFVIAFEEENLPKLEELKANGELNGLTDLSILTKDEIIKLEPNINPEVKYALYCKGAGICSPYEFVIALTENAIHNGVELKLNTEVTSIKEIDSKYFEITSKDENKIYARYIVNAAGLHGAKVANMLGDKSFEIYPRSGEYMVFKRGYGELVKQVIFQMPSKLGKGILVTPTYHNNLLIGPDALNEPVVDLNTHVERLAKIFKLALNSIPSLDVNNFIRSFSGVRAVSSTDDFIIRASEVNPRFIFATGIQSPGLTSSPAIAQEVVCLLKENGLELKENKNFDPYRKPIIPDPSKKVWAEGIEIKKYVDLPKGDPDRFVCRCEQVSESTINEALNRNIPITSVDAIKRRTRAGMGLCQGTFCRSRVFEYLKDKVQDRADINTDIQDKHLSRVSKSELLNYMKNN</sequence>
<evidence type="ECO:0000313" key="3">
    <source>
        <dbReference type="EMBL" id="QNM16246.1"/>
    </source>
</evidence>
<dbReference type="Proteomes" id="UP000515913">
    <property type="component" value="Chromosome"/>
</dbReference>
<keyword evidence="4" id="KW-1185">Reference proteome</keyword>
<evidence type="ECO:0000259" key="1">
    <source>
        <dbReference type="Pfam" id="PF01266"/>
    </source>
</evidence>
<evidence type="ECO:0000313" key="4">
    <source>
        <dbReference type="Proteomes" id="UP000515913"/>
    </source>
</evidence>